<dbReference type="HOGENOM" id="CLU_010595_2_3_1"/>
<name>W3X8J4_PESFW</name>
<dbReference type="InterPro" id="IPR029063">
    <property type="entry name" value="SAM-dependent_MTases_sf"/>
</dbReference>
<evidence type="ECO:0000256" key="1">
    <source>
        <dbReference type="ARBA" id="ARBA00038158"/>
    </source>
</evidence>
<dbReference type="InParanoid" id="W3X8J4"/>
<dbReference type="OMA" id="MHEMIRI"/>
<keyword evidence="3" id="KW-1185">Reference proteome</keyword>
<dbReference type="GO" id="GO:0008168">
    <property type="term" value="F:methyltransferase activity"/>
    <property type="evidence" value="ECO:0007669"/>
    <property type="project" value="TreeGrafter"/>
</dbReference>
<dbReference type="AlphaFoldDB" id="W3X8J4"/>
<dbReference type="PANTHER" id="PTHR43591:SF102">
    <property type="entry name" value="S-ADENOSYL-L-METHIONINE-DEPENDENT METHYLTRANSFERASE"/>
    <property type="match status" value="1"/>
</dbReference>
<reference evidence="3" key="1">
    <citation type="journal article" date="2015" name="BMC Genomics">
        <title>Genomic and transcriptomic analysis of the endophytic fungus Pestalotiopsis fici reveals its lifestyle and high potential for synthesis of natural products.</title>
        <authorList>
            <person name="Wang X."/>
            <person name="Zhang X."/>
            <person name="Liu L."/>
            <person name="Xiang M."/>
            <person name="Wang W."/>
            <person name="Sun X."/>
            <person name="Che Y."/>
            <person name="Guo L."/>
            <person name="Liu G."/>
            <person name="Guo L."/>
            <person name="Wang C."/>
            <person name="Yin W.B."/>
            <person name="Stadler M."/>
            <person name="Zhang X."/>
            <person name="Liu X."/>
        </authorList>
    </citation>
    <scope>NUCLEOTIDE SEQUENCE [LARGE SCALE GENOMIC DNA]</scope>
    <source>
        <strain evidence="3">W106-1 / CGMCC3.15140</strain>
    </source>
</reference>
<protein>
    <recommendedName>
        <fullName evidence="4">Methyltransferase domain-containing protein</fullName>
    </recommendedName>
</protein>
<proteinExistence type="inferred from homology"/>
<dbReference type="OrthoDB" id="2013972at2759"/>
<dbReference type="EMBL" id="KI912111">
    <property type="protein sequence ID" value="ETS82360.1"/>
    <property type="molecule type" value="Genomic_DNA"/>
</dbReference>
<evidence type="ECO:0008006" key="4">
    <source>
        <dbReference type="Google" id="ProtNLM"/>
    </source>
</evidence>
<evidence type="ECO:0000313" key="2">
    <source>
        <dbReference type="EMBL" id="ETS82360.1"/>
    </source>
</evidence>
<dbReference type="Pfam" id="PF13489">
    <property type="entry name" value="Methyltransf_23"/>
    <property type="match status" value="1"/>
</dbReference>
<dbReference type="GeneID" id="19269249"/>
<gene>
    <name evidence="2" type="ORF">PFICI_04236</name>
</gene>
<dbReference type="CDD" id="cd02440">
    <property type="entry name" value="AdoMet_MTases"/>
    <property type="match status" value="1"/>
</dbReference>
<dbReference type="RefSeq" id="XP_007831008.1">
    <property type="nucleotide sequence ID" value="XM_007832817.1"/>
</dbReference>
<dbReference type="Proteomes" id="UP000030651">
    <property type="component" value="Unassembled WGS sequence"/>
</dbReference>
<dbReference type="eggNOG" id="ENOG502QSKG">
    <property type="taxonomic scope" value="Eukaryota"/>
</dbReference>
<dbReference type="SUPFAM" id="SSF53335">
    <property type="entry name" value="S-adenosyl-L-methionine-dependent methyltransferases"/>
    <property type="match status" value="1"/>
</dbReference>
<dbReference type="KEGG" id="pfy:PFICI_04236"/>
<organism evidence="2 3">
    <name type="scientific">Pestalotiopsis fici (strain W106-1 / CGMCC3.15140)</name>
    <dbReference type="NCBI Taxonomy" id="1229662"/>
    <lineage>
        <taxon>Eukaryota</taxon>
        <taxon>Fungi</taxon>
        <taxon>Dikarya</taxon>
        <taxon>Ascomycota</taxon>
        <taxon>Pezizomycotina</taxon>
        <taxon>Sordariomycetes</taxon>
        <taxon>Xylariomycetidae</taxon>
        <taxon>Amphisphaeriales</taxon>
        <taxon>Sporocadaceae</taxon>
        <taxon>Pestalotiopsis</taxon>
    </lineage>
</organism>
<sequence length="287" mass="33187">MALPYCEQAILFQTTQYVAAEVADQERANADFPPPKQREQNRSAIEHELWRKTLRGKLFLSPIEKLDHVLDIGTGTGEYALTHANSQVIGTDLSPIQPSYIPTNCQFEIDDAEDEWLYRQKFSLIHSRGNHLSFQSPETVVSSAFNALARHGWFESQDIVLPLKCDDNSWEGSAIQKWNNVITECFLLSGRRSYVEEYAQMFRDVGLDNVTERLFVWPVSPWPQGPRNQHLRELSQIARRNLLEGLEAFSMVLFTRYANMSKDEVLNLVQNAKDDFWDPKYHVYMQV</sequence>
<accession>W3X8J4</accession>
<evidence type="ECO:0000313" key="3">
    <source>
        <dbReference type="Proteomes" id="UP000030651"/>
    </source>
</evidence>
<dbReference type="Gene3D" id="3.40.50.150">
    <property type="entry name" value="Vaccinia Virus protein VP39"/>
    <property type="match status" value="1"/>
</dbReference>
<comment type="similarity">
    <text evidence="1">Belongs to the methyltransferase superfamily. LaeA methyltransferase family.</text>
</comment>
<dbReference type="PANTHER" id="PTHR43591">
    <property type="entry name" value="METHYLTRANSFERASE"/>
    <property type="match status" value="1"/>
</dbReference>